<dbReference type="Proteomes" id="UP001165460">
    <property type="component" value="Unassembled WGS sequence"/>
</dbReference>
<dbReference type="InterPro" id="IPR008969">
    <property type="entry name" value="CarboxyPept-like_regulatory"/>
</dbReference>
<keyword evidence="3" id="KW-1185">Reference proteome</keyword>
<evidence type="ECO:0000313" key="2">
    <source>
        <dbReference type="EMBL" id="MCJ0743107.1"/>
    </source>
</evidence>
<reference evidence="2" key="1">
    <citation type="submission" date="2022-03" db="EMBL/GenBank/DDBJ databases">
        <authorList>
            <person name="Woo C.Y."/>
        </authorList>
    </citation>
    <scope>NUCLEOTIDE SEQUENCE</scope>
    <source>
        <strain evidence="2">CYS-01</strain>
    </source>
</reference>
<dbReference type="RefSeq" id="WP_243362173.1">
    <property type="nucleotide sequence ID" value="NZ_JALGBH010000002.1"/>
</dbReference>
<sequence>MNKPICLCFIINLLVCFSALAQKQLKGKVSDANGKPVDACIINIKDQEDNIVNYTRTNDKGAFTLTLPKEEAGLKLEAKILGYATETLDISAQKDSYNFILKEKEMELKTVEIKNRPSLSYNGDTLNYRVSDFSDKQDRSIGDVLKKMPGVTVEENGKISYNGKDVKNLYIDGDNLLNDKYGIGTKSIPHGAVDKVQVIENDQPIKMLQKNNNSDDVAINLQIKDDAKLKMMGDIKAGLGLPEKFDGSFNGMLFKKDTKFVNSIKGNNAGIDASSELTSFGFAANPKPSAFLSAGSVGVPTLPANRTLFNNLGIANLNNLFKFNKDLQLRANMHYLYDKQSMAYNRFSETYLGNQTISYQETQYNTLQPQRLKGQFTLNQNKENTYLNNALTAEYNPIKTISNVVINQIAANQVLRQEMFDFSNDLNYRFKISKNNTLNLYSFIDKSAQPENLGISPGINADILNNNQPYAGLNQKVNIPAFYTNNYAAISFAKGQFTHSYKLGLNYQNQTLNSNLIKNLDGSTQTEVDQSMKNDLNWNKLNYYAESSVEYSTGRTKANLALPLSWIDINYKDDLQNVNSGLEKLIFNPVFRLQQKVGRENEFNINYAFRNNVGNITDVYHGTILKNYRSFFSNNAPLSESNVHNFGGSFNYKKAVKMFFANLGANYSIINNNTISSYQLTNNTQERIVLPLKNTVRSLNTTAGISKYLFDISTTVNLNASYSNSSFNQLQNNVLLPYSSNNYQYKFGFESRFIKSLSITYEGLFNQSFNTAKQTQVKTSFNQFKQNAGVRYSIKDISFFLNTDYLLTYQKDQPNLSYVFADFSVRYRIAKIKTDIDFVVNNLFNVKKFEAIYVSANNYSNGSYNIPGRIGLLKATFNY</sequence>
<dbReference type="Gene3D" id="2.60.40.1120">
    <property type="entry name" value="Carboxypeptidase-like, regulatory domain"/>
    <property type="match status" value="1"/>
</dbReference>
<dbReference type="EMBL" id="JALGBH010000002">
    <property type="protein sequence ID" value="MCJ0743107.1"/>
    <property type="molecule type" value="Genomic_DNA"/>
</dbReference>
<evidence type="ECO:0000256" key="1">
    <source>
        <dbReference type="SAM" id="SignalP"/>
    </source>
</evidence>
<feature type="signal peptide" evidence="1">
    <location>
        <begin position="1"/>
        <end position="21"/>
    </location>
</feature>
<protein>
    <submittedName>
        <fullName evidence="2">Carboxypeptidase regulatory-like domain-containing protein</fullName>
    </submittedName>
</protein>
<dbReference type="SUPFAM" id="SSF49464">
    <property type="entry name" value="Carboxypeptidase regulatory domain-like"/>
    <property type="match status" value="1"/>
</dbReference>
<name>A0ABS9ZXU5_9SPHI</name>
<proteinExistence type="predicted"/>
<feature type="chain" id="PRO_5045524083" evidence="1">
    <location>
        <begin position="22"/>
        <end position="879"/>
    </location>
</feature>
<gene>
    <name evidence="2" type="ORF">MMF97_10320</name>
</gene>
<accession>A0ABS9ZXU5</accession>
<comment type="caution">
    <text evidence="2">The sequence shown here is derived from an EMBL/GenBank/DDBJ whole genome shotgun (WGS) entry which is preliminary data.</text>
</comment>
<evidence type="ECO:0000313" key="3">
    <source>
        <dbReference type="Proteomes" id="UP001165460"/>
    </source>
</evidence>
<keyword evidence="1" id="KW-0732">Signal</keyword>
<dbReference type="SUPFAM" id="SSF56935">
    <property type="entry name" value="Porins"/>
    <property type="match status" value="1"/>
</dbReference>
<dbReference type="Pfam" id="PF13620">
    <property type="entry name" value="CarboxypepD_reg"/>
    <property type="match status" value="1"/>
</dbReference>
<organism evidence="2 3">
    <name type="scientific">Pedobacter montanisoli</name>
    <dbReference type="NCBI Taxonomy" id="2923277"/>
    <lineage>
        <taxon>Bacteria</taxon>
        <taxon>Pseudomonadati</taxon>
        <taxon>Bacteroidota</taxon>
        <taxon>Sphingobacteriia</taxon>
        <taxon>Sphingobacteriales</taxon>
        <taxon>Sphingobacteriaceae</taxon>
        <taxon>Pedobacter</taxon>
    </lineage>
</organism>